<dbReference type="InterPro" id="IPR036327">
    <property type="entry name" value="Gp8_sf"/>
</dbReference>
<dbReference type="Gene3D" id="2.170.290.10">
    <property type="entry name" value="baseplate structural protein gp8, domain 2"/>
    <property type="match status" value="1"/>
</dbReference>
<dbReference type="EMBL" id="OM638103">
    <property type="protein sequence ID" value="UNY47140.1"/>
    <property type="molecule type" value="Genomic_DNA"/>
</dbReference>
<evidence type="ECO:0000313" key="3">
    <source>
        <dbReference type="Proteomes" id="UP000832072"/>
    </source>
</evidence>
<gene>
    <name evidence="2" type="ORF">EHEKIMEA_00258</name>
</gene>
<dbReference type="Pfam" id="PF09215">
    <property type="entry name" value="Phage-Gp8"/>
    <property type="match status" value="1"/>
</dbReference>
<dbReference type="Proteomes" id="UP000832072">
    <property type="component" value="Segment"/>
</dbReference>
<keyword evidence="3" id="KW-1185">Reference proteome</keyword>
<dbReference type="Gene3D" id="2.60.340.10">
    <property type="entry name" value="baseplate structural protein gp8, domain 1"/>
    <property type="match status" value="1"/>
</dbReference>
<evidence type="ECO:0000313" key="2">
    <source>
        <dbReference type="EMBL" id="UNY47140.1"/>
    </source>
</evidence>
<protein>
    <recommendedName>
        <fullName evidence="1">Bacteriophage T4 Gp8 domain-containing protein</fullName>
    </recommendedName>
</protein>
<reference evidence="2 3" key="1">
    <citation type="submission" date="2022-02" db="EMBL/GenBank/DDBJ databases">
        <authorList>
            <person name="Tian F."/>
            <person name="Li J."/>
            <person name="Li F."/>
            <person name="Tong Y."/>
        </authorList>
    </citation>
    <scope>NUCLEOTIDE SEQUENCE [LARGE SCALE GENOMIC DNA]</scope>
</reference>
<feature type="domain" description="Bacteriophage T4 Gp8" evidence="1">
    <location>
        <begin position="5"/>
        <end position="328"/>
    </location>
</feature>
<sequence>MIYRSIITSKFRTENLVNFYKLVGDAPDKHSIYVTFGRSEKWSDSENDPGFAPPYPLDNFDGVVDMWTNMMGAAKVNREMLDAVYPRKDYGDVRFDNPYTFFIGDVVVVNSTAHNRTDPSRGWMVYRVVDVPDVGECSIKPDNPLNKEECHALGGKWTPTNPSSSEPIGEGDAIETQDGYVWEYLYTIPIDVAINRCTNEHIVVPFADQLYAEKDKWGYENVLEWYPSSSDLLYRMKVNTLRFRAYMDSLYFPETLLANQNTFRQISIMMNPLKKKANPIDPDVKMNLPYTTPDQLEPHSGEMIYMENRPPVTRTPDQLEEISIIFEF</sequence>
<proteinExistence type="predicted"/>
<name>A0AAE9G4Z4_9CAUD</name>
<accession>A0AAE9G4Z4</accession>
<dbReference type="InterPro" id="IPR015298">
    <property type="entry name" value="Phage_T4_Gp8"/>
</dbReference>
<dbReference type="SUPFAM" id="SSF89433">
    <property type="entry name" value="Baseplate structural protein gp8"/>
    <property type="match status" value="1"/>
</dbReference>
<evidence type="ECO:0000259" key="1">
    <source>
        <dbReference type="Pfam" id="PF09215"/>
    </source>
</evidence>
<organism evidence="2 3">
    <name type="scientific">Cronobacter phage LPCS28</name>
    <dbReference type="NCBI Taxonomy" id="2924885"/>
    <lineage>
        <taxon>Viruses</taxon>
        <taxon>Duplodnaviria</taxon>
        <taxon>Heunggongvirae</taxon>
        <taxon>Uroviricota</taxon>
        <taxon>Caudoviricetes</taxon>
        <taxon>Pantevenvirales</taxon>
        <taxon>Straboviridae</taxon>
        <taxon>Nanhuvirus</taxon>
        <taxon>Nanhuvirus LPCS28</taxon>
    </lineage>
</organism>